<dbReference type="SUPFAM" id="SSF51735">
    <property type="entry name" value="NAD(P)-binding Rossmann-fold domains"/>
    <property type="match status" value="1"/>
</dbReference>
<feature type="compositionally biased region" description="Low complexity" evidence="1">
    <location>
        <begin position="204"/>
        <end position="220"/>
    </location>
</feature>
<feature type="region of interest" description="Disordered" evidence="1">
    <location>
        <begin position="186"/>
        <end position="230"/>
    </location>
</feature>
<dbReference type="PANTHER" id="PTHR43349:SF9">
    <property type="entry name" value="PHENYLCOUMARAN BENZYLIC ETHER REDUCTASE-LIKE PROTEIN"/>
    <property type="match status" value="1"/>
</dbReference>
<dbReference type="InParanoid" id="A0A7N2KUA5"/>
<name>A0A7N2KUA5_QUELO</name>
<proteinExistence type="predicted"/>
<reference evidence="4" key="1">
    <citation type="journal article" date="2016" name="G3 (Bethesda)">
        <title>First Draft Assembly and Annotation of the Genome of a California Endemic Oak Quercus lobata Nee (Fagaceae).</title>
        <authorList>
            <person name="Sork V.L."/>
            <person name="Fitz-Gibbon S.T."/>
            <person name="Puiu D."/>
            <person name="Crepeau M."/>
            <person name="Gugger P.F."/>
            <person name="Sherman R."/>
            <person name="Stevens K."/>
            <person name="Langley C.H."/>
            <person name="Pellegrini M."/>
            <person name="Salzberg S.L."/>
        </authorList>
    </citation>
    <scope>NUCLEOTIDE SEQUENCE [LARGE SCALE GENOMIC DNA]</scope>
    <source>
        <strain evidence="4">cv. SW786</strain>
    </source>
</reference>
<evidence type="ECO:0000259" key="2">
    <source>
        <dbReference type="Pfam" id="PF05368"/>
    </source>
</evidence>
<dbReference type="Pfam" id="PF05368">
    <property type="entry name" value="NmrA"/>
    <property type="match status" value="1"/>
</dbReference>
<dbReference type="InterPro" id="IPR050608">
    <property type="entry name" value="NmrA-type/Isoflavone_red_sf"/>
</dbReference>
<accession>A0A7N2KUA5</accession>
<dbReference type="PANTHER" id="PTHR43349">
    <property type="entry name" value="PINORESINOL REDUCTASE-RELATED"/>
    <property type="match status" value="1"/>
</dbReference>
<dbReference type="InterPro" id="IPR008030">
    <property type="entry name" value="NmrA-like"/>
</dbReference>
<keyword evidence="4" id="KW-1185">Reference proteome</keyword>
<feature type="compositionally biased region" description="Low complexity" evidence="1">
    <location>
        <begin position="186"/>
        <end position="197"/>
    </location>
</feature>
<dbReference type="Proteomes" id="UP000594261">
    <property type="component" value="Chromosome 2"/>
</dbReference>
<evidence type="ECO:0000313" key="3">
    <source>
        <dbReference type="EnsemblPlants" id="QL02p023696:mrna"/>
    </source>
</evidence>
<sequence>MALAEKSKILIFGGTGYIGKFMVKASIFLGHPTYVYARPITPQTTPSKMDLHKGELCEHEKIVSVLREVDIVISTLAYPQVLDQLKIIDAIKVVGNMKVPILYWKFCFPHLFLRSLNEVHRSSAVGHALIVHRSSAVGHALIHPIFIHRILLYLGLDGFPSGEPVHVIAPIGATFFRQRAAQLRVAPSRPRGASSSGVPPPPSSTGTAAAETSGAAADADVPPPTASNDSNIRRMLDHVLTVQAAQGQILADMLDEIRALHAELAQFRPPPF</sequence>
<feature type="domain" description="NmrA-like" evidence="2">
    <location>
        <begin position="5"/>
        <end position="97"/>
    </location>
</feature>
<dbReference type="Gramene" id="QL02p023696:mrna">
    <property type="protein sequence ID" value="QL02p023696:mrna"/>
    <property type="gene ID" value="QL02p023696"/>
</dbReference>
<dbReference type="AlphaFoldDB" id="A0A7N2KUA5"/>
<dbReference type="InterPro" id="IPR036291">
    <property type="entry name" value="NAD(P)-bd_dom_sf"/>
</dbReference>
<dbReference type="Gene3D" id="3.40.50.720">
    <property type="entry name" value="NAD(P)-binding Rossmann-like Domain"/>
    <property type="match status" value="1"/>
</dbReference>
<evidence type="ECO:0000313" key="4">
    <source>
        <dbReference type="Proteomes" id="UP000594261"/>
    </source>
</evidence>
<protein>
    <recommendedName>
        <fullName evidence="2">NmrA-like domain-containing protein</fullName>
    </recommendedName>
</protein>
<evidence type="ECO:0000256" key="1">
    <source>
        <dbReference type="SAM" id="MobiDB-lite"/>
    </source>
</evidence>
<organism evidence="3 4">
    <name type="scientific">Quercus lobata</name>
    <name type="common">Valley oak</name>
    <dbReference type="NCBI Taxonomy" id="97700"/>
    <lineage>
        <taxon>Eukaryota</taxon>
        <taxon>Viridiplantae</taxon>
        <taxon>Streptophyta</taxon>
        <taxon>Embryophyta</taxon>
        <taxon>Tracheophyta</taxon>
        <taxon>Spermatophyta</taxon>
        <taxon>Magnoliopsida</taxon>
        <taxon>eudicotyledons</taxon>
        <taxon>Gunneridae</taxon>
        <taxon>Pentapetalae</taxon>
        <taxon>rosids</taxon>
        <taxon>fabids</taxon>
        <taxon>Fagales</taxon>
        <taxon>Fagaceae</taxon>
        <taxon>Quercus</taxon>
    </lineage>
</organism>
<reference evidence="3" key="2">
    <citation type="submission" date="2021-01" db="UniProtKB">
        <authorList>
            <consortium name="EnsemblPlants"/>
        </authorList>
    </citation>
    <scope>IDENTIFICATION</scope>
</reference>
<dbReference type="GO" id="GO:0009807">
    <property type="term" value="P:lignan biosynthetic process"/>
    <property type="evidence" value="ECO:0007669"/>
    <property type="project" value="UniProtKB-ARBA"/>
</dbReference>
<dbReference type="EnsemblPlants" id="QL02p023696:mrna">
    <property type="protein sequence ID" value="QL02p023696:mrna"/>
    <property type="gene ID" value="QL02p023696"/>
</dbReference>